<dbReference type="SUPFAM" id="SSF50621">
    <property type="entry name" value="Alanine racemase C-terminal domain-like"/>
    <property type="match status" value="1"/>
</dbReference>
<evidence type="ECO:0000256" key="5">
    <source>
        <dbReference type="PIRSR" id="PIRSR600821-52"/>
    </source>
</evidence>
<dbReference type="CDD" id="cd00430">
    <property type="entry name" value="PLPDE_III_AR"/>
    <property type="match status" value="1"/>
</dbReference>
<reference evidence="7 8" key="1">
    <citation type="submission" date="2020-08" db="EMBL/GenBank/DDBJ databases">
        <authorList>
            <person name="Newling K."/>
            <person name="Davey J."/>
            <person name="Forrester S."/>
        </authorList>
    </citation>
    <scope>NUCLEOTIDE SEQUENCE [LARGE SCALE GENOMIC DNA]</scope>
    <source>
        <strain evidence="8">Crithidia deanei Carvalho (ATCC PRA-265)</strain>
    </source>
</reference>
<dbReference type="SUPFAM" id="SSF51419">
    <property type="entry name" value="PLP-binding barrel"/>
    <property type="match status" value="1"/>
</dbReference>
<evidence type="ECO:0000313" key="8">
    <source>
        <dbReference type="Proteomes" id="UP000515908"/>
    </source>
</evidence>
<dbReference type="PRINTS" id="PR00992">
    <property type="entry name" value="ALARACEMASE"/>
</dbReference>
<organism evidence="7 8">
    <name type="scientific">Angomonas deanei</name>
    <dbReference type="NCBI Taxonomy" id="59799"/>
    <lineage>
        <taxon>Eukaryota</taxon>
        <taxon>Discoba</taxon>
        <taxon>Euglenozoa</taxon>
        <taxon>Kinetoplastea</taxon>
        <taxon>Metakinetoplastina</taxon>
        <taxon>Trypanosomatida</taxon>
        <taxon>Trypanosomatidae</taxon>
        <taxon>Strigomonadinae</taxon>
        <taxon>Angomonas</taxon>
    </lineage>
</organism>
<dbReference type="InterPro" id="IPR011079">
    <property type="entry name" value="Ala_racemase_C"/>
</dbReference>
<accession>A0A7G2C5V6</accession>
<dbReference type="GO" id="GO:0030170">
    <property type="term" value="F:pyridoxal phosphate binding"/>
    <property type="evidence" value="ECO:0007669"/>
    <property type="project" value="TreeGrafter"/>
</dbReference>
<proteinExistence type="predicted"/>
<evidence type="ECO:0000259" key="6">
    <source>
        <dbReference type="SMART" id="SM01005"/>
    </source>
</evidence>
<evidence type="ECO:0000256" key="2">
    <source>
        <dbReference type="ARBA" id="ARBA00022898"/>
    </source>
</evidence>
<dbReference type="Pfam" id="PF00842">
    <property type="entry name" value="Ala_racemase_C"/>
    <property type="match status" value="1"/>
</dbReference>
<dbReference type="InterPro" id="IPR000821">
    <property type="entry name" value="Ala_racemase"/>
</dbReference>
<dbReference type="SMART" id="SM01005">
    <property type="entry name" value="Ala_racemase_C"/>
    <property type="match status" value="1"/>
</dbReference>
<keyword evidence="2 4" id="KW-0663">Pyridoxal phosphate</keyword>
<feature type="binding site" evidence="5">
    <location>
        <position position="347"/>
    </location>
    <ligand>
        <name>substrate</name>
    </ligand>
</feature>
<dbReference type="EMBL" id="LR877147">
    <property type="protein sequence ID" value="CAD2214521.1"/>
    <property type="molecule type" value="Genomic_DNA"/>
</dbReference>
<comment type="cofactor">
    <cofactor evidence="1 4">
        <name>pyridoxal 5'-phosphate</name>
        <dbReference type="ChEBI" id="CHEBI:597326"/>
    </cofactor>
</comment>
<feature type="modified residue" description="N6-(pyridoxal phosphate)lysine" evidence="4">
    <location>
        <position position="38"/>
    </location>
</feature>
<dbReference type="GO" id="GO:0008784">
    <property type="term" value="F:alanine racemase activity"/>
    <property type="evidence" value="ECO:0007669"/>
    <property type="project" value="InterPro"/>
</dbReference>
<dbReference type="AlphaFoldDB" id="A0A7G2C5V6"/>
<evidence type="ECO:0000313" key="7">
    <source>
        <dbReference type="EMBL" id="CAD2214521.1"/>
    </source>
</evidence>
<keyword evidence="8" id="KW-1185">Reference proteome</keyword>
<dbReference type="PANTHER" id="PTHR30511:SF0">
    <property type="entry name" value="ALANINE RACEMASE, CATABOLIC-RELATED"/>
    <property type="match status" value="1"/>
</dbReference>
<evidence type="ECO:0000256" key="1">
    <source>
        <dbReference type="ARBA" id="ARBA00001933"/>
    </source>
</evidence>
<dbReference type="InterPro" id="IPR029066">
    <property type="entry name" value="PLP-binding_barrel"/>
</dbReference>
<dbReference type="InterPro" id="IPR009006">
    <property type="entry name" value="Ala_racemase/Decarboxylase_C"/>
</dbReference>
<dbReference type="GO" id="GO:0030632">
    <property type="term" value="P:D-alanine biosynthetic process"/>
    <property type="evidence" value="ECO:0007669"/>
    <property type="project" value="TreeGrafter"/>
</dbReference>
<sequence>MDLRNTTYVEVRLANIKKNLDLIRTTLAPKATPITMIKGQAYGNGLERVGQYLHDKCNVTTLGVAALGEAQQLLSAVPQIDAAGRDVFVFSDTEVMNPKFNAYYTEQNAKAAAGKAAKVWPILGSLEQIHYFVAERSTTFKDTPLCVKVNTGMNRMGVSLEELQDLIPVLKSNGGVDLLLQHFSASGLPSHPATTEQYENFQKAKAILKDAGVEVRATSCANSGAIERGIGVDETYVRPGIMLYGYSAIEDPTFPPTPLHPCHFLYSKVVKVYTVKAGQRIGYGVGDNMTTEDSCVALIPLGYADGFSRYYKGLEVEISPALPHGQDESIASRANQIVGKVFGNVNMDAAAILIRPSVCGKSLDELKDLVKAESEVLVWGPELNKTAAAVGTISYELMCGLTIRVPRVYVE</sequence>
<dbReference type="PANTHER" id="PTHR30511">
    <property type="entry name" value="ALANINE RACEMASE"/>
    <property type="match status" value="1"/>
</dbReference>
<dbReference type="Gene3D" id="2.40.37.10">
    <property type="entry name" value="Lyase, Ornithine Decarboxylase, Chain A, domain 1"/>
    <property type="match status" value="1"/>
</dbReference>
<protein>
    <submittedName>
        <fullName evidence="7">Alanine racemase, N-terminal domain/Alanine racemase, C-terminal domain containing protein, putative</fullName>
    </submittedName>
</protein>
<evidence type="ECO:0000256" key="4">
    <source>
        <dbReference type="PIRSR" id="PIRSR600821-50"/>
    </source>
</evidence>
<feature type="domain" description="Alanine racemase C-terminal" evidence="6">
    <location>
        <begin position="265"/>
        <end position="410"/>
    </location>
</feature>
<feature type="binding site" evidence="5">
    <location>
        <position position="155"/>
    </location>
    <ligand>
        <name>substrate</name>
    </ligand>
</feature>
<dbReference type="VEuPathDB" id="TriTrypDB:ADEAN_000196800"/>
<dbReference type="Gene3D" id="3.20.20.10">
    <property type="entry name" value="Alanine racemase"/>
    <property type="match status" value="1"/>
</dbReference>
<keyword evidence="3" id="KW-0413">Isomerase</keyword>
<dbReference type="InterPro" id="IPR001608">
    <property type="entry name" value="Ala_racemase_N"/>
</dbReference>
<dbReference type="GO" id="GO:0005829">
    <property type="term" value="C:cytosol"/>
    <property type="evidence" value="ECO:0007669"/>
    <property type="project" value="TreeGrafter"/>
</dbReference>
<dbReference type="Pfam" id="PF01168">
    <property type="entry name" value="Ala_racemase_N"/>
    <property type="match status" value="1"/>
</dbReference>
<dbReference type="Proteomes" id="UP000515908">
    <property type="component" value="Chromosome 03"/>
</dbReference>
<gene>
    <name evidence="7" type="ORF">ADEAN_000196800</name>
</gene>
<name>A0A7G2C5V6_9TRYP</name>
<evidence type="ECO:0000256" key="3">
    <source>
        <dbReference type="ARBA" id="ARBA00023235"/>
    </source>
</evidence>